<proteinExistence type="predicted"/>
<dbReference type="EMBL" id="JAKILJ010000043">
    <property type="protein sequence ID" value="MCL1106898.1"/>
    <property type="molecule type" value="Genomic_DNA"/>
</dbReference>
<protein>
    <submittedName>
        <fullName evidence="1">IS630 family transposase</fullName>
    </submittedName>
</protein>
<dbReference type="Proteomes" id="UP001139408">
    <property type="component" value="Unassembled WGS sequence"/>
</dbReference>
<keyword evidence="2" id="KW-1185">Reference proteome</keyword>
<gene>
    <name evidence="1" type="ORF">L2749_16835</name>
</gene>
<accession>A0A9X2CDP7</accession>
<feature type="non-terminal residue" evidence="1">
    <location>
        <position position="1"/>
    </location>
</feature>
<reference evidence="1" key="1">
    <citation type="submission" date="2022-01" db="EMBL/GenBank/DDBJ databases">
        <title>Whole genome-based taxonomy of the Shewanellaceae.</title>
        <authorList>
            <person name="Martin-Rodriguez A.J."/>
        </authorList>
    </citation>
    <scope>NUCLEOTIDE SEQUENCE</scope>
    <source>
        <strain evidence="1">DSM 23803</strain>
    </source>
</reference>
<evidence type="ECO:0000313" key="2">
    <source>
        <dbReference type="Proteomes" id="UP001139408"/>
    </source>
</evidence>
<comment type="caution">
    <text evidence="1">The sequence shown here is derived from an EMBL/GenBank/DDBJ whole genome shotgun (WGS) entry which is preliminary data.</text>
</comment>
<sequence>RQNELANRCFSGYDDIVEQCSIAWNRFIAEPERVTQRCSRRWTKLTN</sequence>
<organism evidence="1 2">
    <name type="scientific">Shewanella algicola</name>
    <dbReference type="NCBI Taxonomy" id="640633"/>
    <lineage>
        <taxon>Bacteria</taxon>
        <taxon>Pseudomonadati</taxon>
        <taxon>Pseudomonadota</taxon>
        <taxon>Gammaproteobacteria</taxon>
        <taxon>Alteromonadales</taxon>
        <taxon>Shewanellaceae</taxon>
        <taxon>Shewanella</taxon>
    </lineage>
</organism>
<dbReference type="AlphaFoldDB" id="A0A9X2CDP7"/>
<name>A0A9X2CDP7_9GAMM</name>
<evidence type="ECO:0000313" key="1">
    <source>
        <dbReference type="EMBL" id="MCL1106898.1"/>
    </source>
</evidence>